<name>A0ABP8MQE7_9BACT</name>
<reference evidence="2" key="1">
    <citation type="journal article" date="2019" name="Int. J. Syst. Evol. Microbiol.">
        <title>The Global Catalogue of Microorganisms (GCM) 10K type strain sequencing project: providing services to taxonomists for standard genome sequencing and annotation.</title>
        <authorList>
            <consortium name="The Broad Institute Genomics Platform"/>
            <consortium name="The Broad Institute Genome Sequencing Center for Infectious Disease"/>
            <person name="Wu L."/>
            <person name="Ma J."/>
        </authorList>
    </citation>
    <scope>NUCLEOTIDE SEQUENCE [LARGE SCALE GENOMIC DNA]</scope>
    <source>
        <strain evidence="2">JCM 17927</strain>
    </source>
</reference>
<accession>A0ABP8MQE7</accession>
<organism evidence="1 2">
    <name type="scientific">Nibrella saemangeumensis</name>
    <dbReference type="NCBI Taxonomy" id="1084526"/>
    <lineage>
        <taxon>Bacteria</taxon>
        <taxon>Pseudomonadati</taxon>
        <taxon>Bacteroidota</taxon>
        <taxon>Cytophagia</taxon>
        <taxon>Cytophagales</taxon>
        <taxon>Spirosomataceae</taxon>
        <taxon>Nibrella</taxon>
    </lineage>
</organism>
<evidence type="ECO:0000313" key="2">
    <source>
        <dbReference type="Proteomes" id="UP001501175"/>
    </source>
</evidence>
<dbReference type="EMBL" id="BAABHD010000022">
    <property type="protein sequence ID" value="GAA4453649.1"/>
    <property type="molecule type" value="Genomic_DNA"/>
</dbReference>
<proteinExistence type="predicted"/>
<protein>
    <recommendedName>
        <fullName evidence="3">Lipoprotein</fullName>
    </recommendedName>
</protein>
<dbReference type="Proteomes" id="UP001501175">
    <property type="component" value="Unassembled WGS sequence"/>
</dbReference>
<sequence length="353" mass="38755">MRENIRIVALWVALIWLQVACQQDHPDAFESLQVTLIGQGQSTLPLSDNLSDGISPIRQDSLGGYYRSQLRFTETQLSQIRQTLKEPVVLRVALGVNDSVLTADVHPLPLNTLVDLPGEQLIPLGAVTLMYRVLDYQGLPQLNLQDQQILKTYLSVRPYGNLLVRFPFKFSCYITETQICARERCLSFPSEFNFERIEILNKDGGILKTLTSEDCAVGLSASLASSTSGPLATFNVRAYIKRLNTAPTGPTPTYSLRYANVSAPSREEASSMVTGDFSSLATLAVGATQMLSFQLSWNLGMGSVIGPKDFFVVNNATYDAILAKGGCTSPNTMQYYAEDRFRFNVNGAPGGCL</sequence>
<keyword evidence="2" id="KW-1185">Reference proteome</keyword>
<comment type="caution">
    <text evidence="1">The sequence shown here is derived from an EMBL/GenBank/DDBJ whole genome shotgun (WGS) entry which is preliminary data.</text>
</comment>
<dbReference type="RefSeq" id="WP_345242879.1">
    <property type="nucleotide sequence ID" value="NZ_BAABHD010000022.1"/>
</dbReference>
<evidence type="ECO:0000313" key="1">
    <source>
        <dbReference type="EMBL" id="GAA4453649.1"/>
    </source>
</evidence>
<gene>
    <name evidence="1" type="ORF">GCM10023189_19040</name>
</gene>
<evidence type="ECO:0008006" key="3">
    <source>
        <dbReference type="Google" id="ProtNLM"/>
    </source>
</evidence>